<proteinExistence type="predicted"/>
<feature type="chain" id="PRO_5025494322" evidence="1">
    <location>
        <begin position="26"/>
        <end position="280"/>
    </location>
</feature>
<keyword evidence="3" id="KW-1185">Reference proteome</keyword>
<evidence type="ECO:0000313" key="3">
    <source>
        <dbReference type="Proteomes" id="UP000332515"/>
    </source>
</evidence>
<keyword evidence="1" id="KW-0732">Signal</keyword>
<dbReference type="AlphaFoldDB" id="A0A6A7Y4F8"/>
<evidence type="ECO:0000256" key="1">
    <source>
        <dbReference type="SAM" id="SignalP"/>
    </source>
</evidence>
<feature type="signal peptide" evidence="1">
    <location>
        <begin position="1"/>
        <end position="25"/>
    </location>
</feature>
<reference evidence="2 3" key="1">
    <citation type="submission" date="2019-09" db="EMBL/GenBank/DDBJ databases">
        <title>Segnochrobactrum spirostomi gen. nov., sp. nov., isolated from the ciliate Spirostomum cf. yagiui and description of a novel family, Segnochrobactraceae fam. nov. within the order Rhizobiales of the class Alphaproteobacteria.</title>
        <authorList>
            <person name="Akter S."/>
            <person name="Shazib S.U.A."/>
            <person name="Shin M.K."/>
        </authorList>
    </citation>
    <scope>NUCLEOTIDE SEQUENCE [LARGE SCALE GENOMIC DNA]</scope>
    <source>
        <strain evidence="2 3">Sp-1</strain>
    </source>
</reference>
<dbReference type="InterPro" id="IPR021457">
    <property type="entry name" value="DUF3108"/>
</dbReference>
<gene>
    <name evidence="2" type="ORF">F0357_11550</name>
</gene>
<protein>
    <submittedName>
        <fullName evidence="2">DUF3108 domain-containing protein</fullName>
    </submittedName>
</protein>
<dbReference type="RefSeq" id="WP_153481446.1">
    <property type="nucleotide sequence ID" value="NZ_VWNA01000001.1"/>
</dbReference>
<comment type="caution">
    <text evidence="2">The sequence shown here is derived from an EMBL/GenBank/DDBJ whole genome shotgun (WGS) entry which is preliminary data.</text>
</comment>
<accession>A0A6A7Y4F8</accession>
<sequence>MLRGFRIRSAIAAFATLAVASGASAPARAEATRIGGVYGVLFSGIPIARATFSLVIDGDAYSLKIKMRPAAVGRAVSSGTVDAEAAGWYKNGAIIPARFTAHSEDEEDISNVQMLLGDGAVQQSAASPALSDAPDRVPLTSADLKGGILDPASAALLSLARPDDVGTKAVCDQDIKVFDGWTRFNIPLSYRSTETVETPSYKGTVVNCAARWVPVAGHRPNKKTVVFMKNNKRIGISYAAIGRSGLMVPFRVTVGTLYGTLTLVAEDIKATGPLAQTASN</sequence>
<organism evidence="2 3">
    <name type="scientific">Segnochrobactrum spirostomi</name>
    <dbReference type="NCBI Taxonomy" id="2608987"/>
    <lineage>
        <taxon>Bacteria</taxon>
        <taxon>Pseudomonadati</taxon>
        <taxon>Pseudomonadota</taxon>
        <taxon>Alphaproteobacteria</taxon>
        <taxon>Hyphomicrobiales</taxon>
        <taxon>Segnochrobactraceae</taxon>
        <taxon>Segnochrobactrum</taxon>
    </lineage>
</organism>
<dbReference type="EMBL" id="VWNA01000001">
    <property type="protein sequence ID" value="MQT13267.1"/>
    <property type="molecule type" value="Genomic_DNA"/>
</dbReference>
<dbReference type="Proteomes" id="UP000332515">
    <property type="component" value="Unassembled WGS sequence"/>
</dbReference>
<name>A0A6A7Y4F8_9HYPH</name>
<evidence type="ECO:0000313" key="2">
    <source>
        <dbReference type="EMBL" id="MQT13267.1"/>
    </source>
</evidence>
<dbReference type="Pfam" id="PF11306">
    <property type="entry name" value="DUF3108"/>
    <property type="match status" value="1"/>
</dbReference>